<evidence type="ECO:0000259" key="8">
    <source>
        <dbReference type="Pfam" id="PF08244"/>
    </source>
</evidence>
<dbReference type="EC" id="3.2.1.26" evidence="2"/>
<feature type="domain" description="Glycosyl hydrolase family 32 C-terminal" evidence="8">
    <location>
        <begin position="455"/>
        <end position="608"/>
    </location>
</feature>
<dbReference type="Pfam" id="PF00251">
    <property type="entry name" value="Glyco_hydro_32N"/>
    <property type="match status" value="2"/>
</dbReference>
<dbReference type="PANTHER" id="PTHR43101:SF1">
    <property type="entry name" value="BETA-FRUCTOSIDASE"/>
    <property type="match status" value="1"/>
</dbReference>
<name>A0AAW1QJY5_9CHLO</name>
<accession>A0AAW1QJY5</accession>
<keyword evidence="10" id="KW-1185">Reference proteome</keyword>
<dbReference type="GO" id="GO:0004564">
    <property type="term" value="F:beta-fructofuranosidase activity"/>
    <property type="evidence" value="ECO:0007669"/>
    <property type="project" value="UniProtKB-EC"/>
</dbReference>
<evidence type="ECO:0000256" key="6">
    <source>
        <dbReference type="SAM" id="MobiDB-lite"/>
    </source>
</evidence>
<proteinExistence type="inferred from homology"/>
<organism evidence="9 10">
    <name type="scientific">Elliptochloris bilobata</name>
    <dbReference type="NCBI Taxonomy" id="381761"/>
    <lineage>
        <taxon>Eukaryota</taxon>
        <taxon>Viridiplantae</taxon>
        <taxon>Chlorophyta</taxon>
        <taxon>core chlorophytes</taxon>
        <taxon>Trebouxiophyceae</taxon>
        <taxon>Trebouxiophyceae incertae sedis</taxon>
        <taxon>Elliptochloris clade</taxon>
        <taxon>Elliptochloris</taxon>
    </lineage>
</organism>
<evidence type="ECO:0000256" key="4">
    <source>
        <dbReference type="ARBA" id="ARBA00023295"/>
    </source>
</evidence>
<dbReference type="InterPro" id="IPR013189">
    <property type="entry name" value="Glyco_hydro_32_C"/>
</dbReference>
<reference evidence="9 10" key="1">
    <citation type="journal article" date="2024" name="Nat. Commun.">
        <title>Phylogenomics reveals the evolutionary origins of lichenization in chlorophyte algae.</title>
        <authorList>
            <person name="Puginier C."/>
            <person name="Libourel C."/>
            <person name="Otte J."/>
            <person name="Skaloud P."/>
            <person name="Haon M."/>
            <person name="Grisel S."/>
            <person name="Petersen M."/>
            <person name="Berrin J.G."/>
            <person name="Delaux P.M."/>
            <person name="Dal Grande F."/>
            <person name="Keller J."/>
        </authorList>
    </citation>
    <scope>NUCLEOTIDE SEQUENCE [LARGE SCALE GENOMIC DNA]</scope>
    <source>
        <strain evidence="9 10">SAG 245.80</strain>
    </source>
</reference>
<feature type="region of interest" description="Disordered" evidence="6">
    <location>
        <begin position="198"/>
        <end position="292"/>
    </location>
</feature>
<dbReference type="CDD" id="cd08996">
    <property type="entry name" value="GH32_FFase"/>
    <property type="match status" value="1"/>
</dbReference>
<comment type="similarity">
    <text evidence="1 5">Belongs to the glycosyl hydrolase 32 family.</text>
</comment>
<evidence type="ECO:0000313" key="9">
    <source>
        <dbReference type="EMBL" id="KAK9821729.1"/>
    </source>
</evidence>
<comment type="caution">
    <text evidence="9">The sequence shown here is derived from an EMBL/GenBank/DDBJ whole genome shotgun (WGS) entry which is preliminary data.</text>
</comment>
<evidence type="ECO:0000256" key="1">
    <source>
        <dbReference type="ARBA" id="ARBA00009902"/>
    </source>
</evidence>
<dbReference type="InterPro" id="IPR013148">
    <property type="entry name" value="Glyco_hydro_32_N"/>
</dbReference>
<dbReference type="SMART" id="SM00640">
    <property type="entry name" value="Glyco_32"/>
    <property type="match status" value="1"/>
</dbReference>
<dbReference type="GO" id="GO:0005975">
    <property type="term" value="P:carbohydrate metabolic process"/>
    <property type="evidence" value="ECO:0007669"/>
    <property type="project" value="InterPro"/>
</dbReference>
<evidence type="ECO:0000256" key="5">
    <source>
        <dbReference type="RuleBase" id="RU362110"/>
    </source>
</evidence>
<dbReference type="InterPro" id="IPR051214">
    <property type="entry name" value="GH32_Enzymes"/>
</dbReference>
<keyword evidence="3 5" id="KW-0378">Hydrolase</keyword>
<feature type="domain" description="Glycosyl hydrolase family 32 N-terminal" evidence="7">
    <location>
        <begin position="338"/>
        <end position="435"/>
    </location>
</feature>
<protein>
    <recommendedName>
        <fullName evidence="2">beta-fructofuranosidase</fullName>
        <ecNumber evidence="2">3.2.1.26</ecNumber>
    </recommendedName>
</protein>
<evidence type="ECO:0000313" key="10">
    <source>
        <dbReference type="Proteomes" id="UP001445335"/>
    </source>
</evidence>
<evidence type="ECO:0000256" key="2">
    <source>
        <dbReference type="ARBA" id="ARBA00012758"/>
    </source>
</evidence>
<gene>
    <name evidence="9" type="ORF">WJX81_006531</name>
</gene>
<dbReference type="Gene3D" id="2.115.10.20">
    <property type="entry name" value="Glycosyl hydrolase domain, family 43"/>
    <property type="match status" value="2"/>
</dbReference>
<dbReference type="Proteomes" id="UP001445335">
    <property type="component" value="Unassembled WGS sequence"/>
</dbReference>
<feature type="domain" description="Glycosyl hydrolase family 32 N-terminal" evidence="7">
    <location>
        <begin position="8"/>
        <end position="171"/>
    </location>
</feature>
<dbReference type="Pfam" id="PF08244">
    <property type="entry name" value="Glyco_hydro_32C"/>
    <property type="match status" value="1"/>
</dbReference>
<dbReference type="InterPro" id="IPR013320">
    <property type="entry name" value="ConA-like_dom_sf"/>
</dbReference>
<dbReference type="InterPro" id="IPR001362">
    <property type="entry name" value="Glyco_hydro_32"/>
</dbReference>
<dbReference type="EMBL" id="JALJOU010000098">
    <property type="protein sequence ID" value="KAK9821729.1"/>
    <property type="molecule type" value="Genomic_DNA"/>
</dbReference>
<dbReference type="SUPFAM" id="SSF49899">
    <property type="entry name" value="Concanavalin A-like lectins/glucanases"/>
    <property type="match status" value="1"/>
</dbReference>
<dbReference type="Gene3D" id="2.60.120.560">
    <property type="entry name" value="Exo-inulinase, domain 1"/>
    <property type="match status" value="1"/>
</dbReference>
<sequence>MPTPGGLDADGCFSGCCVVDTDDTPTILYTGVRLRSNPDCPDLPPPECDLNLPFVESQLAAVPEDGFGPPDHNYSTWSKLEEPFLACPPPDMGLVGWRDPFIFERKGLEGNGREWGMLLGSGLKDGGGAVMIYRSDKLRGGWRYDGMLCEAENAETGAMWECPLLCQLPTLPEPRRLTNLASLRAAGGLGAYGSSCGGAGPPSGPMSPSKAAGCTLPPLPRKASFTTPGGGAPGGGAPGGGAPANPFVGGGGGGGGPGTGGLGPGGTDREPAAGAAAGAVGTMPPPDEQSGRSLLTEQLGAGKGPGPGSLASTAENAVENGGLYGGGGASGGGWELAYTHFLCVSPDAPTNPVLYWLGNFDAEKTRFLLDTARGPLRLDLGDLLYAPNLLRDDRGRHIMWGWLQERRKVGTYEYAGCLTVPRVLYLRSNALIQEPVEEVLQLRRGECWRASGLQVYPEASTPLEGVAGSALDVTLVLERGTASAAGLLVRSWHAGGEGGAALLYDWERGVLECVFEAGTGDDLATRTELDPEDENQRRVGGAVAGPRLGESLTMRVLLDHSCVEVFLGSGEVLATRVYRGRPPLGADAGLDLVAYGGVARVERIEAWEMGTIWKPTAPEHEREAQSAAMFDAMFDSITSVMPMGSPVAVT</sequence>
<dbReference type="AlphaFoldDB" id="A0AAW1QJY5"/>
<dbReference type="SUPFAM" id="SSF75005">
    <property type="entry name" value="Arabinanase/levansucrase/invertase"/>
    <property type="match status" value="2"/>
</dbReference>
<keyword evidence="4 5" id="KW-0326">Glycosidase</keyword>
<evidence type="ECO:0000259" key="7">
    <source>
        <dbReference type="Pfam" id="PF00251"/>
    </source>
</evidence>
<dbReference type="PANTHER" id="PTHR43101">
    <property type="entry name" value="BETA-FRUCTOSIDASE"/>
    <property type="match status" value="1"/>
</dbReference>
<feature type="compositionally biased region" description="Gly residues" evidence="6">
    <location>
        <begin position="228"/>
        <end position="266"/>
    </location>
</feature>
<evidence type="ECO:0000256" key="3">
    <source>
        <dbReference type="ARBA" id="ARBA00022801"/>
    </source>
</evidence>
<dbReference type="InterPro" id="IPR023296">
    <property type="entry name" value="Glyco_hydro_beta-prop_sf"/>
</dbReference>